<dbReference type="PANTHER" id="PTHR33525">
    <property type="match status" value="1"/>
</dbReference>
<feature type="domain" description="HDOD" evidence="3">
    <location>
        <begin position="147"/>
        <end position="335"/>
    </location>
</feature>
<organism evidence="4 5">
    <name type="scientific">Atopomonas hussainii</name>
    <dbReference type="NCBI Taxonomy" id="1429083"/>
    <lineage>
        <taxon>Bacteria</taxon>
        <taxon>Pseudomonadati</taxon>
        <taxon>Pseudomonadota</taxon>
        <taxon>Gammaproteobacteria</taxon>
        <taxon>Pseudomonadales</taxon>
        <taxon>Pseudomonadaceae</taxon>
        <taxon>Atopomonas</taxon>
    </lineage>
</organism>
<evidence type="ECO:0000259" key="3">
    <source>
        <dbReference type="PROSITE" id="PS51833"/>
    </source>
</evidence>
<dbReference type="SMART" id="SM00448">
    <property type="entry name" value="REC"/>
    <property type="match status" value="1"/>
</dbReference>
<dbReference type="InterPro" id="IPR001789">
    <property type="entry name" value="Sig_transdc_resp-reg_receiver"/>
</dbReference>
<dbReference type="Gene3D" id="1.10.3210.10">
    <property type="entry name" value="Hypothetical protein af1432"/>
    <property type="match status" value="1"/>
</dbReference>
<sequence length="388" mass="43367">MQVLIADADPWAADLLKVMLLKLRPDADVQLCQLASEARDFIGEFRTDLLLCEWQLPDASGLNLLHALHAKHPQLKVVMVGAQVDRSSLTQAKRDGLSDFISKPLEVVRVMRRLEPLLGQAEDYSPAPAVERFPNYLRRLLDNQLELPINQPLVELLERCQEPDKQALQDLFNLAQADPALTSYLLRVANSAAYTRGEECTDLRNAVLRLGIAHSLNLALGQALRHSCTLSQPLLAPYGVQLWQQAEQLAELALRLAETCHIPGEACYTAALLHCIGELTVLQQAQRWLDDGNPLPAEALHEALEECSRPFAARLKVQWRLPLALRELIAAVYFLDERQVGRDRRIMHTAGCLLRLPGIDNPDEQLPRLLSMLGLSQAEATRLREPSA</sequence>
<dbReference type="STRING" id="1429083.GCA_001885685_02371"/>
<dbReference type="RefSeq" id="WP_074864170.1">
    <property type="nucleotide sequence ID" value="NZ_FOAS01000001.1"/>
</dbReference>
<dbReference type="EMBL" id="FOAS01000001">
    <property type="protein sequence ID" value="SEK23608.1"/>
    <property type="molecule type" value="Genomic_DNA"/>
</dbReference>
<dbReference type="Proteomes" id="UP000185766">
    <property type="component" value="Unassembled WGS sequence"/>
</dbReference>
<dbReference type="AlphaFoldDB" id="A0A1H7FCB3"/>
<name>A0A1H7FCB3_9GAMM</name>
<evidence type="ECO:0000259" key="2">
    <source>
        <dbReference type="PROSITE" id="PS50110"/>
    </source>
</evidence>
<dbReference type="PROSITE" id="PS51833">
    <property type="entry name" value="HDOD"/>
    <property type="match status" value="1"/>
</dbReference>
<dbReference type="InterPro" id="IPR013976">
    <property type="entry name" value="HDOD"/>
</dbReference>
<dbReference type="Pfam" id="PF00072">
    <property type="entry name" value="Response_reg"/>
    <property type="match status" value="1"/>
</dbReference>
<evidence type="ECO:0000256" key="1">
    <source>
        <dbReference type="PROSITE-ProRule" id="PRU00169"/>
    </source>
</evidence>
<gene>
    <name evidence="4" type="ORF">SAMN05216214_101179</name>
</gene>
<dbReference type="CDD" id="cd00156">
    <property type="entry name" value="REC"/>
    <property type="match status" value="1"/>
</dbReference>
<comment type="caution">
    <text evidence="1">Lacks conserved residue(s) required for the propagation of feature annotation.</text>
</comment>
<dbReference type="SUPFAM" id="SSF52172">
    <property type="entry name" value="CheY-like"/>
    <property type="match status" value="1"/>
</dbReference>
<dbReference type="SUPFAM" id="SSF109604">
    <property type="entry name" value="HD-domain/PDEase-like"/>
    <property type="match status" value="1"/>
</dbReference>
<dbReference type="PANTHER" id="PTHR33525:SF3">
    <property type="entry name" value="RIBONUCLEASE Y"/>
    <property type="match status" value="1"/>
</dbReference>
<dbReference type="PROSITE" id="PS50110">
    <property type="entry name" value="RESPONSE_REGULATORY"/>
    <property type="match status" value="1"/>
</dbReference>
<proteinExistence type="predicted"/>
<evidence type="ECO:0000313" key="4">
    <source>
        <dbReference type="EMBL" id="SEK23608.1"/>
    </source>
</evidence>
<accession>A0A1H7FCB3</accession>
<protein>
    <submittedName>
        <fullName evidence="4">HD-like signal output (HDOD) domain, no enzymatic activity</fullName>
    </submittedName>
</protein>
<reference evidence="4 5" key="1">
    <citation type="submission" date="2016-10" db="EMBL/GenBank/DDBJ databases">
        <authorList>
            <person name="de Groot N.N."/>
        </authorList>
    </citation>
    <scope>NUCLEOTIDE SEQUENCE [LARGE SCALE GENOMIC DNA]</scope>
    <source>
        <strain evidence="4 5">JCM 19513</strain>
    </source>
</reference>
<evidence type="ECO:0000313" key="5">
    <source>
        <dbReference type="Proteomes" id="UP000185766"/>
    </source>
</evidence>
<dbReference type="InterPro" id="IPR052340">
    <property type="entry name" value="RNase_Y/CdgJ"/>
</dbReference>
<dbReference type="Pfam" id="PF08668">
    <property type="entry name" value="HDOD"/>
    <property type="match status" value="1"/>
</dbReference>
<dbReference type="InterPro" id="IPR011006">
    <property type="entry name" value="CheY-like_superfamily"/>
</dbReference>
<dbReference type="GO" id="GO:0000160">
    <property type="term" value="P:phosphorelay signal transduction system"/>
    <property type="evidence" value="ECO:0007669"/>
    <property type="project" value="InterPro"/>
</dbReference>
<feature type="domain" description="Response regulatory" evidence="2">
    <location>
        <begin position="2"/>
        <end position="118"/>
    </location>
</feature>
<keyword evidence="5" id="KW-1185">Reference proteome</keyword>
<dbReference type="Gene3D" id="3.40.50.2300">
    <property type="match status" value="1"/>
</dbReference>